<evidence type="ECO:0000313" key="2">
    <source>
        <dbReference type="EMBL" id="CAD7697441.1"/>
    </source>
</evidence>
<sequence length="177" mass="19774">MWRAVSIVFVLLVGLWERGSLRFADVGAVLGSAKEANGLGQGRIEARRVTGVSRLFASAPGDRRPFCRLSVVLLVYAWPQRRRANWGCLRCESGAVVSPPCWLPAGEDRVPVRRVALAGLTAFYLRSAPNWCLEDWLRCTQSATRIRWHHSHRFCPTLACSQRPLQLSVLSAVDCPF</sequence>
<feature type="signal peptide" evidence="1">
    <location>
        <begin position="1"/>
        <end position="20"/>
    </location>
</feature>
<evidence type="ECO:0000313" key="3">
    <source>
        <dbReference type="Proteomes" id="UP000708148"/>
    </source>
</evidence>
<comment type="caution">
    <text evidence="2">The sequence shown here is derived from an EMBL/GenBank/DDBJ whole genome shotgun (WGS) entry which is preliminary data.</text>
</comment>
<dbReference type="AlphaFoldDB" id="A0A8S1IQM2"/>
<evidence type="ECO:0000256" key="1">
    <source>
        <dbReference type="SAM" id="SignalP"/>
    </source>
</evidence>
<dbReference type="EMBL" id="CAJHUC010000659">
    <property type="protein sequence ID" value="CAD7697441.1"/>
    <property type="molecule type" value="Genomic_DNA"/>
</dbReference>
<keyword evidence="1" id="KW-0732">Signal</keyword>
<protein>
    <recommendedName>
        <fullName evidence="4">Secreted protein</fullName>
    </recommendedName>
</protein>
<organism evidence="2 3">
    <name type="scientific">Ostreobium quekettii</name>
    <dbReference type="NCBI Taxonomy" id="121088"/>
    <lineage>
        <taxon>Eukaryota</taxon>
        <taxon>Viridiplantae</taxon>
        <taxon>Chlorophyta</taxon>
        <taxon>core chlorophytes</taxon>
        <taxon>Ulvophyceae</taxon>
        <taxon>TCBD clade</taxon>
        <taxon>Bryopsidales</taxon>
        <taxon>Ostreobineae</taxon>
        <taxon>Ostreobiaceae</taxon>
        <taxon>Ostreobium</taxon>
    </lineage>
</organism>
<dbReference type="Proteomes" id="UP000708148">
    <property type="component" value="Unassembled WGS sequence"/>
</dbReference>
<name>A0A8S1IQM2_9CHLO</name>
<feature type="chain" id="PRO_5035852640" description="Secreted protein" evidence="1">
    <location>
        <begin position="21"/>
        <end position="177"/>
    </location>
</feature>
<reference evidence="2" key="1">
    <citation type="submission" date="2020-12" db="EMBL/GenBank/DDBJ databases">
        <authorList>
            <person name="Iha C."/>
        </authorList>
    </citation>
    <scope>NUCLEOTIDE SEQUENCE</scope>
</reference>
<proteinExistence type="predicted"/>
<evidence type="ECO:0008006" key="4">
    <source>
        <dbReference type="Google" id="ProtNLM"/>
    </source>
</evidence>
<accession>A0A8S1IQM2</accession>
<keyword evidence="3" id="KW-1185">Reference proteome</keyword>
<gene>
    <name evidence="2" type="ORF">OSTQU699_LOCUS2802</name>
</gene>